<reference evidence="1" key="2">
    <citation type="submission" date="2023-05" db="EMBL/GenBank/DDBJ databases">
        <authorList>
            <consortium name="Lawrence Berkeley National Laboratory"/>
            <person name="Steindorff A."/>
            <person name="Hensen N."/>
            <person name="Bonometti L."/>
            <person name="Westerberg I."/>
            <person name="Brannstrom I.O."/>
            <person name="Guillou S."/>
            <person name="Cros-Aarteil S."/>
            <person name="Calhoun S."/>
            <person name="Haridas S."/>
            <person name="Kuo A."/>
            <person name="Mondo S."/>
            <person name="Pangilinan J."/>
            <person name="Riley R."/>
            <person name="Labutti K."/>
            <person name="Andreopoulos B."/>
            <person name="Lipzen A."/>
            <person name="Chen C."/>
            <person name="Yanf M."/>
            <person name="Daum C."/>
            <person name="Ng V."/>
            <person name="Clum A."/>
            <person name="Ohm R."/>
            <person name="Martin F."/>
            <person name="Silar P."/>
            <person name="Natvig D."/>
            <person name="Lalanne C."/>
            <person name="Gautier V."/>
            <person name="Ament-Velasquez S.L."/>
            <person name="Kruys A."/>
            <person name="Hutchinson M.I."/>
            <person name="Powell A.J."/>
            <person name="Barry K."/>
            <person name="Miller A.N."/>
            <person name="Grigoriev I.V."/>
            <person name="Debuchy R."/>
            <person name="Gladieux P."/>
            <person name="Thoren M.H."/>
            <person name="Johannesson H."/>
        </authorList>
    </citation>
    <scope>NUCLEOTIDE SEQUENCE</scope>
    <source>
        <strain evidence="1">CBS 123565</strain>
    </source>
</reference>
<keyword evidence="2" id="KW-1185">Reference proteome</keyword>
<dbReference type="Proteomes" id="UP001304895">
    <property type="component" value="Unassembled WGS sequence"/>
</dbReference>
<organism evidence="1 2">
    <name type="scientific">Trichocladium antarcticum</name>
    <dbReference type="NCBI Taxonomy" id="1450529"/>
    <lineage>
        <taxon>Eukaryota</taxon>
        <taxon>Fungi</taxon>
        <taxon>Dikarya</taxon>
        <taxon>Ascomycota</taxon>
        <taxon>Pezizomycotina</taxon>
        <taxon>Sordariomycetes</taxon>
        <taxon>Sordariomycetidae</taxon>
        <taxon>Sordariales</taxon>
        <taxon>Chaetomiaceae</taxon>
        <taxon>Trichocladium</taxon>
    </lineage>
</organism>
<reference evidence="1" key="1">
    <citation type="journal article" date="2023" name="Mol. Phylogenet. Evol.">
        <title>Genome-scale phylogeny and comparative genomics of the fungal order Sordariales.</title>
        <authorList>
            <person name="Hensen N."/>
            <person name="Bonometti L."/>
            <person name="Westerberg I."/>
            <person name="Brannstrom I.O."/>
            <person name="Guillou S."/>
            <person name="Cros-Aarteil S."/>
            <person name="Calhoun S."/>
            <person name="Haridas S."/>
            <person name="Kuo A."/>
            <person name="Mondo S."/>
            <person name="Pangilinan J."/>
            <person name="Riley R."/>
            <person name="LaButti K."/>
            <person name="Andreopoulos B."/>
            <person name="Lipzen A."/>
            <person name="Chen C."/>
            <person name="Yan M."/>
            <person name="Daum C."/>
            <person name="Ng V."/>
            <person name="Clum A."/>
            <person name="Steindorff A."/>
            <person name="Ohm R.A."/>
            <person name="Martin F."/>
            <person name="Silar P."/>
            <person name="Natvig D.O."/>
            <person name="Lalanne C."/>
            <person name="Gautier V."/>
            <person name="Ament-Velasquez S.L."/>
            <person name="Kruys A."/>
            <person name="Hutchinson M.I."/>
            <person name="Powell A.J."/>
            <person name="Barry K."/>
            <person name="Miller A.N."/>
            <person name="Grigoriev I.V."/>
            <person name="Debuchy R."/>
            <person name="Gladieux P."/>
            <person name="Hiltunen Thoren M."/>
            <person name="Johannesson H."/>
        </authorList>
    </citation>
    <scope>NUCLEOTIDE SEQUENCE</scope>
    <source>
        <strain evidence="1">CBS 123565</strain>
    </source>
</reference>
<protein>
    <submittedName>
        <fullName evidence="1">Uncharacterized protein</fullName>
    </submittedName>
</protein>
<accession>A0AAN6ZFB7</accession>
<dbReference type="EMBL" id="MU853405">
    <property type="protein sequence ID" value="KAK4135621.1"/>
    <property type="molecule type" value="Genomic_DNA"/>
</dbReference>
<gene>
    <name evidence="1" type="ORF">BT67DRAFT_256164</name>
</gene>
<comment type="caution">
    <text evidence="1">The sequence shown here is derived from an EMBL/GenBank/DDBJ whole genome shotgun (WGS) entry which is preliminary data.</text>
</comment>
<evidence type="ECO:0000313" key="1">
    <source>
        <dbReference type="EMBL" id="KAK4135621.1"/>
    </source>
</evidence>
<evidence type="ECO:0000313" key="2">
    <source>
        <dbReference type="Proteomes" id="UP001304895"/>
    </source>
</evidence>
<name>A0AAN6ZFB7_9PEZI</name>
<sequence>MDSLPRRCSHRGLNQAQDCTECTDEDLAWGNANPNPNPPTSVCVVLCTYHPSIHPTSPQPARLHRTASPHLSLTASPPCLSPDHAASRRPGYLRASAVCSQSVSQLVPTTNHRQTPPSISLVITSNNNNNNTAKMHGSSCPKCGAASGESKTCGSCGANCPN</sequence>
<proteinExistence type="predicted"/>
<dbReference type="AlphaFoldDB" id="A0AAN6ZFB7"/>